<organism evidence="1">
    <name type="scientific">Anguilla anguilla</name>
    <name type="common">European freshwater eel</name>
    <name type="synonym">Muraena anguilla</name>
    <dbReference type="NCBI Taxonomy" id="7936"/>
    <lineage>
        <taxon>Eukaryota</taxon>
        <taxon>Metazoa</taxon>
        <taxon>Chordata</taxon>
        <taxon>Craniata</taxon>
        <taxon>Vertebrata</taxon>
        <taxon>Euteleostomi</taxon>
        <taxon>Actinopterygii</taxon>
        <taxon>Neopterygii</taxon>
        <taxon>Teleostei</taxon>
        <taxon>Anguilliformes</taxon>
        <taxon>Anguillidae</taxon>
        <taxon>Anguilla</taxon>
    </lineage>
</organism>
<evidence type="ECO:0000313" key="1">
    <source>
        <dbReference type="EMBL" id="JAI04267.1"/>
    </source>
</evidence>
<reference evidence="1" key="1">
    <citation type="submission" date="2014-11" db="EMBL/GenBank/DDBJ databases">
        <authorList>
            <person name="Amaro Gonzalez C."/>
        </authorList>
    </citation>
    <scope>NUCLEOTIDE SEQUENCE</scope>
</reference>
<proteinExistence type="predicted"/>
<dbReference type="EMBL" id="GBXM01004311">
    <property type="protein sequence ID" value="JAI04267.1"/>
    <property type="molecule type" value="Transcribed_RNA"/>
</dbReference>
<dbReference type="AlphaFoldDB" id="A0A0E9XPE5"/>
<protein>
    <submittedName>
        <fullName evidence="1">Uncharacterized protein</fullName>
    </submittedName>
</protein>
<accession>A0A0E9XPE5</accession>
<reference evidence="1" key="2">
    <citation type="journal article" date="2015" name="Fish Shellfish Immunol.">
        <title>Early steps in the European eel (Anguilla anguilla)-Vibrio vulnificus interaction in the gills: Role of the RtxA13 toxin.</title>
        <authorList>
            <person name="Callol A."/>
            <person name="Pajuelo D."/>
            <person name="Ebbesson L."/>
            <person name="Teles M."/>
            <person name="MacKenzie S."/>
            <person name="Amaro C."/>
        </authorList>
    </citation>
    <scope>NUCLEOTIDE SEQUENCE</scope>
</reference>
<sequence length="38" mass="4305">MGYLKFLSPRVLGKCLTRDSALVCASRYERTITDLGNR</sequence>
<name>A0A0E9XPE5_ANGAN</name>